<dbReference type="Proteomes" id="UP000063429">
    <property type="component" value="Chromosome"/>
</dbReference>
<gene>
    <name evidence="3" type="ORF">F506_08220</name>
</gene>
<dbReference type="InterPro" id="IPR036188">
    <property type="entry name" value="FAD/NAD-bd_sf"/>
</dbReference>
<dbReference type="Pfam" id="PF01266">
    <property type="entry name" value="DAO"/>
    <property type="match status" value="1"/>
</dbReference>
<dbReference type="PANTHER" id="PTHR13847:SF287">
    <property type="entry name" value="FAD-DEPENDENT OXIDOREDUCTASE DOMAIN-CONTAINING PROTEIN 1"/>
    <property type="match status" value="1"/>
</dbReference>
<reference evidence="4" key="1">
    <citation type="journal article" date="2015" name="Genome Announc.">
        <title>Complete Genome Sequence of Herbaspirillum hiltneri N3 (DSM 17495), Isolated from Surface-Sterilized Wheat Roots.</title>
        <authorList>
            <person name="Guizelini D."/>
            <person name="Saizaki P.M."/>
            <person name="Coimbra N.A."/>
            <person name="Weiss V.A."/>
            <person name="Faoro H."/>
            <person name="Sfeir M.Z."/>
            <person name="Baura V.A."/>
            <person name="Monteiro R.A."/>
            <person name="Chubatsu L.S."/>
            <person name="Souza E.M."/>
            <person name="Cruz L.M."/>
            <person name="Pedrosa F.O."/>
            <person name="Raittz R.T."/>
            <person name="Marchaukoski J.N."/>
            <person name="Steffens M.B."/>
        </authorList>
    </citation>
    <scope>NUCLEOTIDE SEQUENCE [LARGE SCALE GENOMIC DNA]</scope>
    <source>
        <strain evidence="4">N3</strain>
    </source>
</reference>
<dbReference type="SUPFAM" id="SSF54373">
    <property type="entry name" value="FAD-linked reductases, C-terminal domain"/>
    <property type="match status" value="1"/>
</dbReference>
<evidence type="ECO:0000313" key="4">
    <source>
        <dbReference type="Proteomes" id="UP000063429"/>
    </source>
</evidence>
<dbReference type="EMBL" id="CP011409">
    <property type="protein sequence ID" value="AKZ62660.1"/>
    <property type="molecule type" value="Genomic_DNA"/>
</dbReference>
<dbReference type="Gene3D" id="3.30.9.10">
    <property type="entry name" value="D-Amino Acid Oxidase, subunit A, domain 2"/>
    <property type="match status" value="1"/>
</dbReference>
<evidence type="ECO:0000313" key="3">
    <source>
        <dbReference type="EMBL" id="AKZ62660.1"/>
    </source>
</evidence>
<evidence type="ECO:0000259" key="2">
    <source>
        <dbReference type="Pfam" id="PF01266"/>
    </source>
</evidence>
<keyword evidence="1" id="KW-0560">Oxidoreductase</keyword>
<dbReference type="PANTHER" id="PTHR13847">
    <property type="entry name" value="SARCOSINE DEHYDROGENASE-RELATED"/>
    <property type="match status" value="1"/>
</dbReference>
<name>A0ABM5UZS2_9BURK</name>
<dbReference type="Gene3D" id="3.50.50.60">
    <property type="entry name" value="FAD/NAD(P)-binding domain"/>
    <property type="match status" value="1"/>
</dbReference>
<evidence type="ECO:0000256" key="1">
    <source>
        <dbReference type="ARBA" id="ARBA00023002"/>
    </source>
</evidence>
<feature type="domain" description="FAD dependent oxidoreductase" evidence="2">
    <location>
        <begin position="12"/>
        <end position="355"/>
    </location>
</feature>
<dbReference type="SUPFAM" id="SSF51905">
    <property type="entry name" value="FAD/NAD(P)-binding domain"/>
    <property type="match status" value="1"/>
</dbReference>
<dbReference type="RefSeq" id="WP_053196501.1">
    <property type="nucleotide sequence ID" value="NZ_CP011409.1"/>
</dbReference>
<proteinExistence type="predicted"/>
<dbReference type="InterPro" id="IPR006076">
    <property type="entry name" value="FAD-dep_OxRdtase"/>
</dbReference>
<organism evidence="3 4">
    <name type="scientific">Herbaspirillum hiltneri N3</name>
    <dbReference type="NCBI Taxonomy" id="1262470"/>
    <lineage>
        <taxon>Bacteria</taxon>
        <taxon>Pseudomonadati</taxon>
        <taxon>Pseudomonadota</taxon>
        <taxon>Betaproteobacteria</taxon>
        <taxon>Burkholderiales</taxon>
        <taxon>Oxalobacteraceae</taxon>
        <taxon>Herbaspirillum</taxon>
    </lineage>
</organism>
<accession>A0ABM5UZS2</accession>
<protein>
    <submittedName>
        <fullName evidence="3">FAD-dependent oxidoreductase</fullName>
    </submittedName>
</protein>
<keyword evidence="4" id="KW-1185">Reference proteome</keyword>
<sequence>MSKTINEVIDTDVAIIGGGLMGTSAALELRRQQRSVVVLEQGWCGAQASGVNYGGVRRQGRAACQLPLSQRAHAIWRRLAQTIGSDGEYIASGHLKLARSDADMQELIAYRDMAAAYGLELELLASDALRRRYPWIGEQARGASLCAEDGHANPRLIAAAFARAAEQAGAQLLQQSAVEDCSFDGNYFVLHNSRGVRMRSRFLLNCSGAWGKEIAERFGETVSEQAIYPNMCVTEPLPPLMNLSLGVVGGAFYARQVERGNVVLGGGRGIGNLALDATRPCASSSFKALAALTEMVPALRNALVIRTWSGVEGETPDHQPVIGPSATTPGLLHAFGFSGAGFQLAPAVGEVLAELVTKGESSTPIEAFSIKRFAASLIQEESKV</sequence>